<dbReference type="RefSeq" id="WP_152789590.1">
    <property type="nucleotide sequence ID" value="NZ_BAABEQ010000089.1"/>
</dbReference>
<keyword evidence="3" id="KW-0328">Glycosyltransferase</keyword>
<evidence type="ECO:0000313" key="12">
    <source>
        <dbReference type="Proteomes" id="UP000326979"/>
    </source>
</evidence>
<reference evidence="11 12" key="1">
    <citation type="submission" date="2019-07" db="EMBL/GenBank/DDBJ databases">
        <title>New species of Amycolatopsis and Streptomyces.</title>
        <authorList>
            <person name="Duangmal K."/>
            <person name="Teo W.F.A."/>
            <person name="Lipun K."/>
        </authorList>
    </citation>
    <scope>NUCLEOTIDE SEQUENCE [LARGE SCALE GENOMIC DNA]</scope>
    <source>
        <strain evidence="11 12">TISTR 2346</strain>
    </source>
</reference>
<evidence type="ECO:0000256" key="3">
    <source>
        <dbReference type="ARBA" id="ARBA00022676"/>
    </source>
</evidence>
<comment type="subcellular location">
    <subcellularLocation>
        <location evidence="1">Cell membrane</location>
        <topology evidence="1">Multi-pass membrane protein</topology>
    </subcellularLocation>
</comment>
<keyword evidence="6 9" id="KW-1133">Transmembrane helix</keyword>
<dbReference type="PANTHER" id="PTHR33908">
    <property type="entry name" value="MANNOSYLTRANSFERASE YKCB-RELATED"/>
    <property type="match status" value="1"/>
</dbReference>
<feature type="transmembrane region" description="Helical" evidence="9">
    <location>
        <begin position="334"/>
        <end position="354"/>
    </location>
</feature>
<dbReference type="PANTHER" id="PTHR33908:SF3">
    <property type="entry name" value="UNDECAPRENYL PHOSPHATE-ALPHA-4-AMINO-4-DEOXY-L-ARABINOSE ARABINOSYL TRANSFERASE"/>
    <property type="match status" value="1"/>
</dbReference>
<accession>A0A5N8WAV8</accession>
<dbReference type="GO" id="GO:0010041">
    <property type="term" value="P:response to iron(III) ion"/>
    <property type="evidence" value="ECO:0007669"/>
    <property type="project" value="TreeGrafter"/>
</dbReference>
<evidence type="ECO:0000256" key="7">
    <source>
        <dbReference type="ARBA" id="ARBA00023136"/>
    </source>
</evidence>
<gene>
    <name evidence="11" type="ORF">FNH04_33390</name>
</gene>
<dbReference type="OrthoDB" id="5318634at2"/>
<evidence type="ECO:0000259" key="10">
    <source>
        <dbReference type="Pfam" id="PF13231"/>
    </source>
</evidence>
<evidence type="ECO:0000256" key="5">
    <source>
        <dbReference type="ARBA" id="ARBA00022692"/>
    </source>
</evidence>
<feature type="transmembrane region" description="Helical" evidence="9">
    <location>
        <begin position="303"/>
        <end position="322"/>
    </location>
</feature>
<evidence type="ECO:0000313" key="11">
    <source>
        <dbReference type="EMBL" id="MPY44623.1"/>
    </source>
</evidence>
<keyword evidence="12" id="KW-1185">Reference proteome</keyword>
<feature type="transmembrane region" description="Helical" evidence="9">
    <location>
        <begin position="140"/>
        <end position="158"/>
    </location>
</feature>
<evidence type="ECO:0000256" key="8">
    <source>
        <dbReference type="SAM" id="MobiDB-lite"/>
    </source>
</evidence>
<dbReference type="Pfam" id="PF13231">
    <property type="entry name" value="PMT_2"/>
    <property type="match status" value="1"/>
</dbReference>
<feature type="domain" description="Glycosyltransferase RgtA/B/C/D-like" evidence="10">
    <location>
        <begin position="104"/>
        <end position="247"/>
    </location>
</feature>
<feature type="transmembrane region" description="Helical" evidence="9">
    <location>
        <begin position="360"/>
        <end position="384"/>
    </location>
</feature>
<feature type="transmembrane region" description="Helical" evidence="9">
    <location>
        <begin position="82"/>
        <end position="103"/>
    </location>
</feature>
<dbReference type="InterPro" id="IPR038731">
    <property type="entry name" value="RgtA/B/C-like"/>
</dbReference>
<organism evidence="11 12">
    <name type="scientific">Streptomyces phyllanthi</name>
    <dbReference type="NCBI Taxonomy" id="1803180"/>
    <lineage>
        <taxon>Bacteria</taxon>
        <taxon>Bacillati</taxon>
        <taxon>Actinomycetota</taxon>
        <taxon>Actinomycetes</taxon>
        <taxon>Kitasatosporales</taxon>
        <taxon>Streptomycetaceae</taxon>
        <taxon>Streptomyces</taxon>
    </lineage>
</organism>
<evidence type="ECO:0000256" key="2">
    <source>
        <dbReference type="ARBA" id="ARBA00022475"/>
    </source>
</evidence>
<evidence type="ECO:0000256" key="4">
    <source>
        <dbReference type="ARBA" id="ARBA00022679"/>
    </source>
</evidence>
<feature type="transmembrane region" description="Helical" evidence="9">
    <location>
        <begin position="269"/>
        <end position="291"/>
    </location>
</feature>
<feature type="transmembrane region" description="Helical" evidence="9">
    <location>
        <begin position="164"/>
        <end position="182"/>
    </location>
</feature>
<evidence type="ECO:0000256" key="6">
    <source>
        <dbReference type="ARBA" id="ARBA00022989"/>
    </source>
</evidence>
<dbReference type="GO" id="GO:0016763">
    <property type="term" value="F:pentosyltransferase activity"/>
    <property type="evidence" value="ECO:0007669"/>
    <property type="project" value="TreeGrafter"/>
</dbReference>
<dbReference type="GO" id="GO:0005886">
    <property type="term" value="C:plasma membrane"/>
    <property type="evidence" value="ECO:0007669"/>
    <property type="project" value="UniProtKB-SubCell"/>
</dbReference>
<feature type="transmembrane region" description="Helical" evidence="9">
    <location>
        <begin position="189"/>
        <end position="210"/>
    </location>
</feature>
<keyword evidence="4" id="KW-0808">Transferase</keyword>
<evidence type="ECO:0000256" key="9">
    <source>
        <dbReference type="SAM" id="Phobius"/>
    </source>
</evidence>
<comment type="caution">
    <text evidence="11">The sequence shown here is derived from an EMBL/GenBank/DDBJ whole genome shotgun (WGS) entry which is preliminary data.</text>
</comment>
<keyword evidence="7 9" id="KW-0472">Membrane</keyword>
<dbReference type="EMBL" id="VJZE01000343">
    <property type="protein sequence ID" value="MPY44623.1"/>
    <property type="molecule type" value="Genomic_DNA"/>
</dbReference>
<keyword evidence="5 9" id="KW-0812">Transmembrane</keyword>
<feature type="transmembrane region" description="Helical" evidence="9">
    <location>
        <begin position="38"/>
        <end position="56"/>
    </location>
</feature>
<keyword evidence="2" id="KW-1003">Cell membrane</keyword>
<dbReference type="AlphaFoldDB" id="A0A5N8WAV8"/>
<feature type="transmembrane region" description="Helical" evidence="9">
    <location>
        <begin position="115"/>
        <end position="133"/>
    </location>
</feature>
<protein>
    <recommendedName>
        <fullName evidence="10">Glycosyltransferase RgtA/B/C/D-like domain-containing protein</fullName>
    </recommendedName>
</protein>
<name>A0A5N8WAV8_9ACTN</name>
<feature type="region of interest" description="Disordered" evidence="8">
    <location>
        <begin position="1"/>
        <end position="31"/>
    </location>
</feature>
<evidence type="ECO:0000256" key="1">
    <source>
        <dbReference type="ARBA" id="ARBA00004651"/>
    </source>
</evidence>
<dbReference type="Proteomes" id="UP000326979">
    <property type="component" value="Unassembled WGS sequence"/>
</dbReference>
<proteinExistence type="predicted"/>
<dbReference type="GO" id="GO:0009103">
    <property type="term" value="P:lipopolysaccharide biosynthetic process"/>
    <property type="evidence" value="ECO:0007669"/>
    <property type="project" value="UniProtKB-ARBA"/>
</dbReference>
<dbReference type="InterPro" id="IPR050297">
    <property type="entry name" value="LipidA_mod_glycosyltrf_83"/>
</dbReference>
<sequence length="520" mass="56598">MRTANLPVDEPRPPLPAERIAEVPDGTPPDGKDWGHRLATAGSVLVPAAVMLRLGLWGLDRGTMWRDESATYQIARRSLPEILRMLGSLDAVHGLYYLVMHAVLAVRADEVTLRMPSVIAGACTAGLVAAIGCRLARPRVGLWAGLLYAATPFATHYAQEGRSYALVAAGAALATWCLLVAVERRAVRWWAAYVAAVVITGALHEFALLMLVAHGTTMLFTRPQEPVRRAWAKAAGTAVALLLPLVVLSSLQSAQISWIQEPGPKDLGLLALQFAGPGVPVLTASLVLALTGLLRRLPRTGPVGLTAVALPLALLPVVLLFLVSQVKPVFVDRYLFFAFAGVPLLVAAGLERLLGILRAALWRPVVTTVGVAAIAAMFWCQLPFHEKERRKDSRIDDLRAVAAHVAAEARPEDAVVYVPAYQRHISLTYTREFAGLRDTALKSSAAASGTLYGEEFDGEEIAKRLSGEKRVWVVAWPGAWDQDWFREDPKMRALQRGFQLVRSTQLKSGLVQLYVRARPR</sequence>